<protein>
    <submittedName>
        <fullName evidence="1">Uncharacterized protein</fullName>
    </submittedName>
</protein>
<name>A0AAN9A5U6_HALRR</name>
<proteinExistence type="predicted"/>
<dbReference type="AlphaFoldDB" id="A0AAN9A5U6"/>
<sequence>MLFIVIPAVIYDRWLDFSPSGRRLEDIHAKTSFQIVASAFDLTVSFMKIPSDDLVSNTLWRSPNVSAVVSIGECAQNTIVQAVSKKMKKPFLLMNYEPCPVMMNHSLVLPLYKVKLHRRYQCMTHILYRWIAAGSQAGINSTSSINALLPKASLEYDKENYRLEYLNCVGPDLVLDINEIDPDSPPPEMEMALAKRFLNGRKAVIATIHVRFHTFFPPFYDIHLI</sequence>
<accession>A0AAN9A5U6</accession>
<evidence type="ECO:0000313" key="2">
    <source>
        <dbReference type="Proteomes" id="UP001381693"/>
    </source>
</evidence>
<evidence type="ECO:0000313" key="1">
    <source>
        <dbReference type="EMBL" id="KAK7070837.1"/>
    </source>
</evidence>
<reference evidence="1 2" key="1">
    <citation type="submission" date="2023-11" db="EMBL/GenBank/DDBJ databases">
        <title>Halocaridina rubra genome assembly.</title>
        <authorList>
            <person name="Smith C."/>
        </authorList>
    </citation>
    <scope>NUCLEOTIDE SEQUENCE [LARGE SCALE GENOMIC DNA]</scope>
    <source>
        <strain evidence="1">EP-1</strain>
        <tissue evidence="1">Whole</tissue>
    </source>
</reference>
<dbReference type="EMBL" id="JAXCGZ010015221">
    <property type="protein sequence ID" value="KAK7070837.1"/>
    <property type="molecule type" value="Genomic_DNA"/>
</dbReference>
<comment type="caution">
    <text evidence="1">The sequence shown here is derived from an EMBL/GenBank/DDBJ whole genome shotgun (WGS) entry which is preliminary data.</text>
</comment>
<organism evidence="1 2">
    <name type="scientific">Halocaridina rubra</name>
    <name type="common">Hawaiian red shrimp</name>
    <dbReference type="NCBI Taxonomy" id="373956"/>
    <lineage>
        <taxon>Eukaryota</taxon>
        <taxon>Metazoa</taxon>
        <taxon>Ecdysozoa</taxon>
        <taxon>Arthropoda</taxon>
        <taxon>Crustacea</taxon>
        <taxon>Multicrustacea</taxon>
        <taxon>Malacostraca</taxon>
        <taxon>Eumalacostraca</taxon>
        <taxon>Eucarida</taxon>
        <taxon>Decapoda</taxon>
        <taxon>Pleocyemata</taxon>
        <taxon>Caridea</taxon>
        <taxon>Atyoidea</taxon>
        <taxon>Atyidae</taxon>
        <taxon>Halocaridina</taxon>
    </lineage>
</organism>
<dbReference type="Proteomes" id="UP001381693">
    <property type="component" value="Unassembled WGS sequence"/>
</dbReference>
<keyword evidence="2" id="KW-1185">Reference proteome</keyword>
<gene>
    <name evidence="1" type="ORF">SK128_002680</name>
</gene>